<dbReference type="EMBL" id="SRLO01000411">
    <property type="protein sequence ID" value="TNN57157.1"/>
    <property type="molecule type" value="Genomic_DNA"/>
</dbReference>
<dbReference type="OrthoDB" id="6235964at2759"/>
<gene>
    <name evidence="10" type="primary">apbb1ip_1</name>
    <name evidence="10" type="ORF">EYF80_032587</name>
</gene>
<dbReference type="InterPro" id="IPR001849">
    <property type="entry name" value="PH_domain"/>
</dbReference>
<protein>
    <submittedName>
        <fullName evidence="10">Amyloid beta A4 protein-binding family B member 1-interacting protein</fullName>
    </submittedName>
</protein>
<comment type="caution">
    <text evidence="10">The sequence shown here is derived from an EMBL/GenBank/DDBJ whole genome shotgun (WGS) entry which is preliminary data.</text>
</comment>
<feature type="compositionally biased region" description="Pro residues" evidence="8">
    <location>
        <begin position="302"/>
        <end position="334"/>
    </location>
</feature>
<evidence type="ECO:0000256" key="8">
    <source>
        <dbReference type="SAM" id="MobiDB-lite"/>
    </source>
</evidence>
<comment type="subcellular location">
    <subcellularLocation>
        <location evidence="2">Cell membrane</location>
    </subcellularLocation>
    <subcellularLocation>
        <location evidence="3">Cytoplasm</location>
        <location evidence="3">Cytoskeleton</location>
    </subcellularLocation>
    <subcellularLocation>
        <location evidence="1">Endomembrane system</location>
        <topology evidence="1">Peripheral membrane protein</topology>
    </subcellularLocation>
</comment>
<keyword evidence="4" id="KW-1003">Cell membrane</keyword>
<evidence type="ECO:0000259" key="9">
    <source>
        <dbReference type="Pfam" id="PF00169"/>
    </source>
</evidence>
<sequence>MSATTTNALTSRFHFLSTERAFEDHEKLVEPLLAWTRDSENKVLFQERGEKYEVFKNPQGVMHIKEDGKKSWKPRLFQLRASGIYYVPKGKTKSSRDLVCFVQFDNLNIYFGKDFKGKYKAPTDFCFLLKYLCCDDASSMNLWVTGIRIAKYGASLYENYKTAEKKAAVTSAWTNRSTPSSSNPSTPSPPLTVKSPAGQANGHAVKPGPGPAATDFGHVPPPPPPPPPPPSHILPPPPPSHILPPPPPEPFLPPPPPPLAGKPFLPPRHLPTNFPPPPPAMEDLPARRRPPPTDDSSEAPPDFLPPPPPAAGASPLFPPPPPLNSVLPPPPPPVSFRAEDQSLPPPPPEPGFLPPPPPMFTGGGVPPPPPPPAAPRVAARPAGSLKKRPPAVPKRTTPSLRGGGGGDLMSELALAMNKKRSNQ</sequence>
<keyword evidence="6" id="KW-0472">Membrane</keyword>
<evidence type="ECO:0000313" key="11">
    <source>
        <dbReference type="Proteomes" id="UP000314294"/>
    </source>
</evidence>
<dbReference type="SUPFAM" id="SSF54236">
    <property type="entry name" value="Ubiquitin-like"/>
    <property type="match status" value="1"/>
</dbReference>
<dbReference type="AlphaFoldDB" id="A0A4Z2GU71"/>
<accession>A0A4Z2GU71</accession>
<reference evidence="10 11" key="1">
    <citation type="submission" date="2019-03" db="EMBL/GenBank/DDBJ databases">
        <title>First draft genome of Liparis tanakae, snailfish: a comprehensive survey of snailfish specific genes.</title>
        <authorList>
            <person name="Kim W."/>
            <person name="Song I."/>
            <person name="Jeong J.-H."/>
            <person name="Kim D."/>
            <person name="Kim S."/>
            <person name="Ryu S."/>
            <person name="Song J.Y."/>
            <person name="Lee S.K."/>
        </authorList>
    </citation>
    <scope>NUCLEOTIDE SEQUENCE [LARGE SCALE GENOMIC DNA]</scope>
    <source>
        <tissue evidence="10">Muscle</tissue>
    </source>
</reference>
<dbReference type="Proteomes" id="UP000314294">
    <property type="component" value="Unassembled WGS sequence"/>
</dbReference>
<dbReference type="InterPro" id="IPR039664">
    <property type="entry name" value="GRB/APBB1IP"/>
</dbReference>
<name>A0A4Z2GU71_9TELE</name>
<keyword evidence="11" id="KW-1185">Reference proteome</keyword>
<organism evidence="10 11">
    <name type="scientific">Liparis tanakae</name>
    <name type="common">Tanaka's snailfish</name>
    <dbReference type="NCBI Taxonomy" id="230148"/>
    <lineage>
        <taxon>Eukaryota</taxon>
        <taxon>Metazoa</taxon>
        <taxon>Chordata</taxon>
        <taxon>Craniata</taxon>
        <taxon>Vertebrata</taxon>
        <taxon>Euteleostomi</taxon>
        <taxon>Actinopterygii</taxon>
        <taxon>Neopterygii</taxon>
        <taxon>Teleostei</taxon>
        <taxon>Neoteleostei</taxon>
        <taxon>Acanthomorphata</taxon>
        <taxon>Eupercaria</taxon>
        <taxon>Perciformes</taxon>
        <taxon>Cottioidei</taxon>
        <taxon>Cottales</taxon>
        <taxon>Liparidae</taxon>
        <taxon>Liparis</taxon>
    </lineage>
</organism>
<dbReference type="InterPro" id="IPR029071">
    <property type="entry name" value="Ubiquitin-like_domsf"/>
</dbReference>
<dbReference type="GO" id="GO:0005886">
    <property type="term" value="C:plasma membrane"/>
    <property type="evidence" value="ECO:0007669"/>
    <property type="project" value="UniProtKB-SubCell"/>
</dbReference>
<keyword evidence="5" id="KW-0963">Cytoplasm</keyword>
<dbReference type="GO" id="GO:0012505">
    <property type="term" value="C:endomembrane system"/>
    <property type="evidence" value="ECO:0007669"/>
    <property type="project" value="UniProtKB-SubCell"/>
</dbReference>
<evidence type="ECO:0000256" key="4">
    <source>
        <dbReference type="ARBA" id="ARBA00022475"/>
    </source>
</evidence>
<evidence type="ECO:0000256" key="5">
    <source>
        <dbReference type="ARBA" id="ARBA00022490"/>
    </source>
</evidence>
<dbReference type="GO" id="GO:0005829">
    <property type="term" value="C:cytosol"/>
    <property type="evidence" value="ECO:0007669"/>
    <property type="project" value="TreeGrafter"/>
</dbReference>
<dbReference type="GO" id="GO:0005856">
    <property type="term" value="C:cytoskeleton"/>
    <property type="evidence" value="ECO:0007669"/>
    <property type="project" value="UniProtKB-SubCell"/>
</dbReference>
<feature type="region of interest" description="Disordered" evidence="8">
    <location>
        <begin position="171"/>
        <end position="408"/>
    </location>
</feature>
<dbReference type="InterPro" id="IPR011993">
    <property type="entry name" value="PH-like_dom_sf"/>
</dbReference>
<evidence type="ECO:0000256" key="3">
    <source>
        <dbReference type="ARBA" id="ARBA00004245"/>
    </source>
</evidence>
<evidence type="ECO:0000256" key="6">
    <source>
        <dbReference type="ARBA" id="ARBA00023136"/>
    </source>
</evidence>
<dbReference type="CDD" id="cd01259">
    <property type="entry name" value="PH_APBB1IP"/>
    <property type="match status" value="1"/>
</dbReference>
<dbReference type="PANTHER" id="PTHR11243:SF14">
    <property type="entry name" value="AMYLOID BETA A4 PRECURSOR PROTEIN-BINDING FAMILY B MEMBER 1-INTERACTING PROTEIN"/>
    <property type="match status" value="1"/>
</dbReference>
<dbReference type="InterPro" id="IPR039665">
    <property type="entry name" value="PH_APBB1IP"/>
</dbReference>
<feature type="compositionally biased region" description="Pro residues" evidence="8">
    <location>
        <begin position="219"/>
        <end position="280"/>
    </location>
</feature>
<dbReference type="SUPFAM" id="SSF50729">
    <property type="entry name" value="PH domain-like"/>
    <property type="match status" value="1"/>
</dbReference>
<evidence type="ECO:0000256" key="1">
    <source>
        <dbReference type="ARBA" id="ARBA00004184"/>
    </source>
</evidence>
<dbReference type="Pfam" id="PF00169">
    <property type="entry name" value="PH"/>
    <property type="match status" value="1"/>
</dbReference>
<evidence type="ECO:0000313" key="10">
    <source>
        <dbReference type="EMBL" id="TNN57157.1"/>
    </source>
</evidence>
<proteinExistence type="predicted"/>
<keyword evidence="7" id="KW-0206">Cytoskeleton</keyword>
<feature type="domain" description="PH" evidence="9">
    <location>
        <begin position="59"/>
        <end position="151"/>
    </location>
</feature>
<feature type="compositionally biased region" description="Pro residues" evidence="8">
    <location>
        <begin position="343"/>
        <end position="374"/>
    </location>
</feature>
<dbReference type="Gene3D" id="2.30.29.30">
    <property type="entry name" value="Pleckstrin-homology domain (PH domain)/Phosphotyrosine-binding domain (PTB)"/>
    <property type="match status" value="1"/>
</dbReference>
<evidence type="ECO:0000256" key="7">
    <source>
        <dbReference type="ARBA" id="ARBA00023212"/>
    </source>
</evidence>
<dbReference type="PANTHER" id="PTHR11243">
    <property type="entry name" value="GROWTH FACTOR RECEPTOR-BOUND PROTEIN"/>
    <property type="match status" value="1"/>
</dbReference>
<evidence type="ECO:0000256" key="2">
    <source>
        <dbReference type="ARBA" id="ARBA00004236"/>
    </source>
</evidence>